<name>A0A1X0DEZ4_9MYCO</name>
<dbReference type="InterPro" id="IPR011990">
    <property type="entry name" value="TPR-like_helical_dom_sf"/>
</dbReference>
<proteinExistence type="predicted"/>
<dbReference type="Proteomes" id="UP000192801">
    <property type="component" value="Unassembled WGS sequence"/>
</dbReference>
<evidence type="ECO:0000313" key="2">
    <source>
        <dbReference type="Proteomes" id="UP000192801"/>
    </source>
</evidence>
<evidence type="ECO:0000313" key="1">
    <source>
        <dbReference type="EMBL" id="ORA70390.1"/>
    </source>
</evidence>
<dbReference type="STRING" id="444597.BST26_11200"/>
<dbReference type="RefSeq" id="WP_083030997.1">
    <property type="nucleotide sequence ID" value="NZ_MVHS01000022.1"/>
</dbReference>
<comment type="caution">
    <text evidence="1">The sequence shown here is derived from an EMBL/GenBank/DDBJ whole genome shotgun (WGS) entry which is preliminary data.</text>
</comment>
<reference evidence="1 2" key="1">
    <citation type="submission" date="2016-12" db="EMBL/GenBank/DDBJ databases">
        <title>The new phylogeny of genus Mycobacterium.</title>
        <authorList>
            <person name="Tortoli E."/>
            <person name="Trovato A."/>
            <person name="Cirillo D.M."/>
        </authorList>
    </citation>
    <scope>NUCLEOTIDE SEQUENCE [LARGE SCALE GENOMIC DNA]</scope>
    <source>
        <strain evidence="1 2">DSM 45130</strain>
    </source>
</reference>
<dbReference type="Gene3D" id="1.25.40.10">
    <property type="entry name" value="Tetratricopeptide repeat domain"/>
    <property type="match status" value="1"/>
</dbReference>
<dbReference type="OrthoDB" id="4638401at2"/>
<keyword evidence="2" id="KW-1185">Reference proteome</keyword>
<organism evidence="1 2">
    <name type="scientific">Mycolicibacterium insubricum</name>
    <dbReference type="NCBI Taxonomy" id="444597"/>
    <lineage>
        <taxon>Bacteria</taxon>
        <taxon>Bacillati</taxon>
        <taxon>Actinomycetota</taxon>
        <taxon>Actinomycetes</taxon>
        <taxon>Mycobacteriales</taxon>
        <taxon>Mycobacteriaceae</taxon>
        <taxon>Mycolicibacterium</taxon>
    </lineage>
</organism>
<protein>
    <submittedName>
        <fullName evidence="1">Uncharacterized protein</fullName>
    </submittedName>
</protein>
<dbReference type="EMBL" id="MVHS01000022">
    <property type="protein sequence ID" value="ORA70390.1"/>
    <property type="molecule type" value="Genomic_DNA"/>
</dbReference>
<gene>
    <name evidence="1" type="ORF">BST26_11200</name>
</gene>
<dbReference type="AlphaFoldDB" id="A0A1X0DEZ4"/>
<sequence>MAEDRVDTPANRMLRWVQLCAACRRGLGYWHAMTMSASHGVAQARYELGDLFGAANEALTVCNHRTTALGERHIDTLTSRLCAVMWQAEAAGLQAHTLENLDFLIGALDSVVGPDHPSTLVARFARVAWAPGDDIGDIDLLSEWEVLPEDLALVRGPDDPLTLTAEEQREVARGKWRNNVAEIRQIAYDLYIDMESEDDDYEEEDEDEGGVWTPGNLDEDTLEMVADNADEQASLVNDRFRTVVAVKRAYLRSARSSGAESLEALQWRYYLAWLLYGGQEWESAARRATALANDCGRLLEDGHPLAASCRELAQYAESHSRDPLPAYWQGDPGED</sequence>
<accession>A0A1X0DEZ4</accession>